<gene>
    <name evidence="1" type="ORF">ANN_17218</name>
</gene>
<dbReference type="EMBL" id="JAJSOF020000021">
    <property type="protein sequence ID" value="KAJ4437083.1"/>
    <property type="molecule type" value="Genomic_DNA"/>
</dbReference>
<dbReference type="Proteomes" id="UP001148838">
    <property type="component" value="Unassembled WGS sequence"/>
</dbReference>
<dbReference type="InterPro" id="IPR036397">
    <property type="entry name" value="RNaseH_sf"/>
</dbReference>
<dbReference type="Gene3D" id="3.30.420.10">
    <property type="entry name" value="Ribonuclease H-like superfamily/Ribonuclease H"/>
    <property type="match status" value="1"/>
</dbReference>
<name>A0ABQ8SSB4_PERAM</name>
<organism evidence="1 2">
    <name type="scientific">Periplaneta americana</name>
    <name type="common">American cockroach</name>
    <name type="synonym">Blatta americana</name>
    <dbReference type="NCBI Taxonomy" id="6978"/>
    <lineage>
        <taxon>Eukaryota</taxon>
        <taxon>Metazoa</taxon>
        <taxon>Ecdysozoa</taxon>
        <taxon>Arthropoda</taxon>
        <taxon>Hexapoda</taxon>
        <taxon>Insecta</taxon>
        <taxon>Pterygota</taxon>
        <taxon>Neoptera</taxon>
        <taxon>Polyneoptera</taxon>
        <taxon>Dictyoptera</taxon>
        <taxon>Blattodea</taxon>
        <taxon>Blattoidea</taxon>
        <taxon>Blattidae</taxon>
        <taxon>Blattinae</taxon>
        <taxon>Periplaneta</taxon>
    </lineage>
</organism>
<evidence type="ECO:0000313" key="2">
    <source>
        <dbReference type="Proteomes" id="UP001148838"/>
    </source>
</evidence>
<evidence type="ECO:0000313" key="1">
    <source>
        <dbReference type="EMBL" id="KAJ4437083.1"/>
    </source>
</evidence>
<dbReference type="PANTHER" id="PTHR46060:SF1">
    <property type="entry name" value="MARINER MOS1 TRANSPOSASE-LIKE PROTEIN"/>
    <property type="match status" value="1"/>
</dbReference>
<comment type="caution">
    <text evidence="1">The sequence shown here is derived from an EMBL/GenBank/DDBJ whole genome shotgun (WGS) entry which is preliminary data.</text>
</comment>
<keyword evidence="2" id="KW-1185">Reference proteome</keyword>
<dbReference type="InterPro" id="IPR052709">
    <property type="entry name" value="Transposase-MT_Hybrid"/>
</dbReference>
<protein>
    <submittedName>
        <fullName evidence="1">Uncharacterized protein</fullName>
    </submittedName>
</protein>
<dbReference type="PANTHER" id="PTHR46060">
    <property type="entry name" value="MARINER MOS1 TRANSPOSASE-LIKE PROTEIN"/>
    <property type="match status" value="1"/>
</dbReference>
<proteinExistence type="predicted"/>
<reference evidence="1 2" key="1">
    <citation type="journal article" date="2022" name="Allergy">
        <title>Genome assembly and annotation of Periplaneta americana reveal a comprehensive cockroach allergen profile.</title>
        <authorList>
            <person name="Wang L."/>
            <person name="Xiong Q."/>
            <person name="Saelim N."/>
            <person name="Wang L."/>
            <person name="Nong W."/>
            <person name="Wan A.T."/>
            <person name="Shi M."/>
            <person name="Liu X."/>
            <person name="Cao Q."/>
            <person name="Hui J.H.L."/>
            <person name="Sookrung N."/>
            <person name="Leung T.F."/>
            <person name="Tungtrongchitr A."/>
            <person name="Tsui S.K.W."/>
        </authorList>
    </citation>
    <scope>NUCLEOTIDE SEQUENCE [LARGE SCALE GENOMIC DNA]</scope>
    <source>
        <strain evidence="1">PWHHKU_190912</strain>
    </source>
</reference>
<sequence length="417" mass="48140">MFATTYVCEKLFSTMKIVKIKFRSRLTDKYLRDQLRLILGHKNLSVFEECPYLGNVCLNPGTFDVVTSITIDYQEFTSYGRFSVYWYLAVIGYDSTCKYNNPHKKICGSECKVIQNIGILMECVVAKYCDLVQDNYLSPSVVILRKCKSRTIMNGKGIRHRSLRRYQLLGIIDNKQKISPKWTNYYLSHVSASIMNTNFPTFDMVVKIYSGKYRQVSVIQSHNENCEFCTFVCPPNVRKIRSSVVHCTKKRSGKIILQHDNAQSHTARVTMKQIRTSGWETLPHSPYSPDLAPFDYHLIGSVKKQLRGQRSETLENIWKAQFLAYLDRSRVIVVERLDHFLHRFEVMCVIITKRSALTLRGNFAPFRRRPTSCSLDRSVGSQFYKTSQQYIASENCTGTCVCETVACVLSNRLENEV</sequence>
<accession>A0ABQ8SSB4</accession>